<name>A0A8S4R963_9NEOP</name>
<dbReference type="EMBL" id="CAKXAJ010024946">
    <property type="protein sequence ID" value="CAH2233173.1"/>
    <property type="molecule type" value="Genomic_DNA"/>
</dbReference>
<reference evidence="1" key="1">
    <citation type="submission" date="2022-03" db="EMBL/GenBank/DDBJ databases">
        <authorList>
            <person name="Lindestad O."/>
        </authorList>
    </citation>
    <scope>NUCLEOTIDE SEQUENCE</scope>
</reference>
<dbReference type="AlphaFoldDB" id="A0A8S4R963"/>
<gene>
    <name evidence="1" type="primary">jg13105</name>
    <name evidence="1" type="ORF">PAEG_LOCUS11299</name>
</gene>
<evidence type="ECO:0000313" key="1">
    <source>
        <dbReference type="EMBL" id="CAH2233173.1"/>
    </source>
</evidence>
<dbReference type="Proteomes" id="UP000838756">
    <property type="component" value="Unassembled WGS sequence"/>
</dbReference>
<evidence type="ECO:0000313" key="2">
    <source>
        <dbReference type="Proteomes" id="UP000838756"/>
    </source>
</evidence>
<dbReference type="OrthoDB" id="411871at2759"/>
<accession>A0A8S4R963</accession>
<keyword evidence="2" id="KW-1185">Reference proteome</keyword>
<protein>
    <submittedName>
        <fullName evidence="1">Jg13105 protein</fullName>
    </submittedName>
</protein>
<organism evidence="1 2">
    <name type="scientific">Pararge aegeria aegeria</name>
    <dbReference type="NCBI Taxonomy" id="348720"/>
    <lineage>
        <taxon>Eukaryota</taxon>
        <taxon>Metazoa</taxon>
        <taxon>Ecdysozoa</taxon>
        <taxon>Arthropoda</taxon>
        <taxon>Hexapoda</taxon>
        <taxon>Insecta</taxon>
        <taxon>Pterygota</taxon>
        <taxon>Neoptera</taxon>
        <taxon>Endopterygota</taxon>
        <taxon>Lepidoptera</taxon>
        <taxon>Glossata</taxon>
        <taxon>Ditrysia</taxon>
        <taxon>Papilionoidea</taxon>
        <taxon>Nymphalidae</taxon>
        <taxon>Satyrinae</taxon>
        <taxon>Satyrini</taxon>
        <taxon>Parargina</taxon>
        <taxon>Pararge</taxon>
    </lineage>
</organism>
<sequence length="71" mass="8561">MENRNTWKSLYEKEAQGQHTKRQVSTMMDIRELFKLTDNSFTLTQALNRYAYKKKHKVSSDDFIHDMQPYS</sequence>
<comment type="caution">
    <text evidence="1">The sequence shown here is derived from an EMBL/GenBank/DDBJ whole genome shotgun (WGS) entry which is preliminary data.</text>
</comment>
<proteinExistence type="predicted"/>